<protein>
    <submittedName>
        <fullName evidence="1">DUF6578 domain-containing protein</fullName>
    </submittedName>
</protein>
<reference evidence="1 2" key="1">
    <citation type="submission" date="2024-06" db="EMBL/GenBank/DDBJ databases">
        <title>The Natural Products Discovery Center: Release of the First 8490 Sequenced Strains for Exploring Actinobacteria Biosynthetic Diversity.</title>
        <authorList>
            <person name="Kalkreuter E."/>
            <person name="Kautsar S.A."/>
            <person name="Yang D."/>
            <person name="Bader C.D."/>
            <person name="Teijaro C.N."/>
            <person name="Fluegel L."/>
            <person name="Davis C.M."/>
            <person name="Simpson J.R."/>
            <person name="Lauterbach L."/>
            <person name="Steele A.D."/>
            <person name="Gui C."/>
            <person name="Meng S."/>
            <person name="Li G."/>
            <person name="Viehrig K."/>
            <person name="Ye F."/>
            <person name="Su P."/>
            <person name="Kiefer A.F."/>
            <person name="Nichols A."/>
            <person name="Cepeda A.J."/>
            <person name="Yan W."/>
            <person name="Fan B."/>
            <person name="Jiang Y."/>
            <person name="Adhikari A."/>
            <person name="Zheng C.-J."/>
            <person name="Schuster L."/>
            <person name="Cowan T.M."/>
            <person name="Smanski M.J."/>
            <person name="Chevrette M.G."/>
            <person name="De Carvalho L.P.S."/>
            <person name="Shen B."/>
        </authorList>
    </citation>
    <scope>NUCLEOTIDE SEQUENCE [LARGE SCALE GENOMIC DNA]</scope>
    <source>
        <strain evidence="1 2">NPDC046838</strain>
    </source>
</reference>
<dbReference type="Proteomes" id="UP001551176">
    <property type="component" value="Unassembled WGS sequence"/>
</dbReference>
<evidence type="ECO:0000313" key="1">
    <source>
        <dbReference type="EMBL" id="MEU6821326.1"/>
    </source>
</evidence>
<dbReference type="InterPro" id="IPR046485">
    <property type="entry name" value="DUF6578"/>
</dbReference>
<dbReference type="RefSeq" id="WP_359347459.1">
    <property type="nucleotide sequence ID" value="NZ_JBEYXV010000005.1"/>
</dbReference>
<dbReference type="Pfam" id="PF20218">
    <property type="entry name" value="DUF6578"/>
    <property type="match status" value="1"/>
</dbReference>
<proteinExistence type="predicted"/>
<gene>
    <name evidence="1" type="ORF">ABZ921_11890</name>
</gene>
<name>A0ABV3BJY1_9ACTN</name>
<comment type="caution">
    <text evidence="1">The sequence shown here is derived from an EMBL/GenBank/DDBJ whole genome shotgun (WGS) entry which is preliminary data.</text>
</comment>
<evidence type="ECO:0000313" key="2">
    <source>
        <dbReference type="Proteomes" id="UP001551176"/>
    </source>
</evidence>
<organism evidence="1 2">
    <name type="scientific">Streptomyces atriruber</name>
    <dbReference type="NCBI Taxonomy" id="545121"/>
    <lineage>
        <taxon>Bacteria</taxon>
        <taxon>Bacillati</taxon>
        <taxon>Actinomycetota</taxon>
        <taxon>Actinomycetes</taxon>
        <taxon>Kitasatosporales</taxon>
        <taxon>Streptomycetaceae</taxon>
        <taxon>Streptomyces</taxon>
    </lineage>
</organism>
<sequence>MTLWNVMYQDWQMECCGKPFSVGEELTWQLLVDATARGPEWAAELSEIEGPVESAGGGPVVRSGGVTVPWPGDGGWPPRALLTGLLSVETHGGKWPPTVGVVRGIQVVSQGFVAENPVPGKRRLRAVDACPKWFERVGRAKEGAALRWEETGALVAFEVQ</sequence>
<keyword evidence="2" id="KW-1185">Reference proteome</keyword>
<dbReference type="EMBL" id="JBEYXV010000005">
    <property type="protein sequence ID" value="MEU6821326.1"/>
    <property type="molecule type" value="Genomic_DNA"/>
</dbReference>
<accession>A0ABV3BJY1</accession>